<dbReference type="SUPFAM" id="SSF54211">
    <property type="entry name" value="Ribosomal protein S5 domain 2-like"/>
    <property type="match status" value="1"/>
</dbReference>
<name>A0A936NBF4_9ACTN</name>
<protein>
    <submittedName>
        <fullName evidence="5">YifB family Mg chelatase-like AAA ATPase</fullName>
    </submittedName>
</protein>
<dbReference type="InterPro" id="IPR000523">
    <property type="entry name" value="Mg_chelatse_chII-like_cat_dom"/>
</dbReference>
<dbReference type="InterPro" id="IPR001208">
    <property type="entry name" value="MCM_dom"/>
</dbReference>
<accession>A0A936NBF4</accession>
<dbReference type="PROSITE" id="PS50051">
    <property type="entry name" value="MCM_2"/>
    <property type="match status" value="1"/>
</dbReference>
<evidence type="ECO:0000256" key="2">
    <source>
        <dbReference type="ARBA" id="ARBA00022741"/>
    </source>
</evidence>
<dbReference type="AlphaFoldDB" id="A0A936NBF4"/>
<dbReference type="GO" id="GO:0005524">
    <property type="term" value="F:ATP binding"/>
    <property type="evidence" value="ECO:0007669"/>
    <property type="project" value="UniProtKB-KW"/>
</dbReference>
<dbReference type="PANTHER" id="PTHR32039">
    <property type="entry name" value="MAGNESIUM-CHELATASE SUBUNIT CHLI"/>
    <property type="match status" value="1"/>
</dbReference>
<evidence type="ECO:0000259" key="4">
    <source>
        <dbReference type="PROSITE" id="PS50051"/>
    </source>
</evidence>
<evidence type="ECO:0000256" key="1">
    <source>
        <dbReference type="ARBA" id="ARBA00006354"/>
    </source>
</evidence>
<dbReference type="GO" id="GO:0003677">
    <property type="term" value="F:DNA binding"/>
    <property type="evidence" value="ECO:0007669"/>
    <property type="project" value="InterPro"/>
</dbReference>
<evidence type="ECO:0000313" key="6">
    <source>
        <dbReference type="Proteomes" id="UP000727993"/>
    </source>
</evidence>
<evidence type="ECO:0000256" key="3">
    <source>
        <dbReference type="ARBA" id="ARBA00022840"/>
    </source>
</evidence>
<dbReference type="InterPro" id="IPR020568">
    <property type="entry name" value="Ribosomal_Su5_D2-typ_SF"/>
</dbReference>
<dbReference type="InterPro" id="IPR045006">
    <property type="entry name" value="CHLI-like"/>
</dbReference>
<dbReference type="InterPro" id="IPR014721">
    <property type="entry name" value="Ribsml_uS5_D2-typ_fold_subgr"/>
</dbReference>
<keyword evidence="2" id="KW-0547">Nucleotide-binding</keyword>
<organism evidence="5 6">
    <name type="scientific">Candidatus Neomicrothrix subdominans</name>
    <dbReference type="NCBI Taxonomy" id="2954438"/>
    <lineage>
        <taxon>Bacteria</taxon>
        <taxon>Bacillati</taxon>
        <taxon>Actinomycetota</taxon>
        <taxon>Acidimicrobiia</taxon>
        <taxon>Acidimicrobiales</taxon>
        <taxon>Microthrixaceae</taxon>
        <taxon>Candidatus Neomicrothrix</taxon>
    </lineage>
</organism>
<gene>
    <name evidence="5" type="ORF">IPN02_05675</name>
</gene>
<dbReference type="Pfam" id="PF13541">
    <property type="entry name" value="ChlI"/>
    <property type="match status" value="1"/>
</dbReference>
<dbReference type="InterPro" id="IPR025158">
    <property type="entry name" value="Mg_chelat-rel_C"/>
</dbReference>
<proteinExistence type="inferred from homology"/>
<dbReference type="Gene3D" id="3.30.230.10">
    <property type="match status" value="1"/>
</dbReference>
<dbReference type="SMART" id="SM00382">
    <property type="entry name" value="AAA"/>
    <property type="match status" value="1"/>
</dbReference>
<dbReference type="PANTHER" id="PTHR32039:SF7">
    <property type="entry name" value="COMPETENCE PROTEIN COMM"/>
    <property type="match status" value="1"/>
</dbReference>
<dbReference type="NCBIfam" id="TIGR00368">
    <property type="entry name" value="YifB family Mg chelatase-like AAA ATPase"/>
    <property type="match status" value="1"/>
</dbReference>
<dbReference type="InterPro" id="IPR004482">
    <property type="entry name" value="Mg_chelat-rel"/>
</dbReference>
<dbReference type="Proteomes" id="UP000727993">
    <property type="component" value="Unassembled WGS sequence"/>
</dbReference>
<keyword evidence="3" id="KW-0067">ATP-binding</keyword>
<dbReference type="SUPFAM" id="SSF52540">
    <property type="entry name" value="P-loop containing nucleoside triphosphate hydrolases"/>
    <property type="match status" value="1"/>
</dbReference>
<comment type="similarity">
    <text evidence="1">Belongs to the Mg-chelatase subunits D/I family. ComM subfamily.</text>
</comment>
<comment type="caution">
    <text evidence="5">The sequence shown here is derived from an EMBL/GenBank/DDBJ whole genome shotgun (WGS) entry which is preliminary data.</text>
</comment>
<dbReference type="InterPro" id="IPR027417">
    <property type="entry name" value="P-loop_NTPase"/>
</dbReference>
<evidence type="ECO:0000313" key="5">
    <source>
        <dbReference type="EMBL" id="MBK9296348.1"/>
    </source>
</evidence>
<dbReference type="Gene3D" id="3.40.50.300">
    <property type="entry name" value="P-loop containing nucleotide triphosphate hydrolases"/>
    <property type="match status" value="1"/>
</dbReference>
<feature type="domain" description="MCM C-terminal AAA(+) ATPase" evidence="4">
    <location>
        <begin position="289"/>
        <end position="399"/>
    </location>
</feature>
<reference evidence="5 6" key="1">
    <citation type="submission" date="2020-10" db="EMBL/GenBank/DDBJ databases">
        <title>Connecting structure to function with the recovery of over 1000 high-quality activated sludge metagenome-assembled genomes encoding full-length rRNA genes using long-read sequencing.</title>
        <authorList>
            <person name="Singleton C.M."/>
            <person name="Petriglieri F."/>
            <person name="Kristensen J.M."/>
            <person name="Kirkegaard R.H."/>
            <person name="Michaelsen T.Y."/>
            <person name="Andersen M.H."/>
            <person name="Karst S.M."/>
            <person name="Dueholm M.S."/>
            <person name="Nielsen P.H."/>
            <person name="Albertsen M."/>
        </authorList>
    </citation>
    <scope>NUCLEOTIDE SEQUENCE [LARGE SCALE GENOMIC DNA]</scope>
    <source>
        <strain evidence="5">Lyne_18-Q3-R50-59_MAXAC.006</strain>
    </source>
</reference>
<dbReference type="Pfam" id="PF01078">
    <property type="entry name" value="Mg_chelatase"/>
    <property type="match status" value="1"/>
</dbReference>
<dbReference type="EMBL" id="JADJZA010000001">
    <property type="protein sequence ID" value="MBK9296348.1"/>
    <property type="molecule type" value="Genomic_DNA"/>
</dbReference>
<dbReference type="InterPro" id="IPR003593">
    <property type="entry name" value="AAA+_ATPase"/>
</dbReference>
<dbReference type="Pfam" id="PF13335">
    <property type="entry name" value="Mg_chelatase_C"/>
    <property type="match status" value="1"/>
</dbReference>
<sequence>MLATVASATLLGVDGRGVWVEVHVSKMGLPRFVMVGLPDAACRESRDRIRAAILNAGLTFSGSEVVTVNLAPSGLRKSGSALDLPIAIAYLVASGQLDAAAVENTGLLGELGLDGTVRGVRGVLPLVEATAAPRVVVPSENAAEAQLSDRQILVGTTLAEVVAALAGEERWPDPPELTVPQVTPGPDLSEVRGHRVAKLAIEVAAGGGHHLLMLGPPGSGKTMLAQRSIGLLPNLDSDRGAEVIRVHSAAGLLFGRASSAGNGAAAGPLRRGAEGELVVVAPFRAPHHTATVVSLVGGGSGQMRPGEVSLAHGGVLFLDELAEFPAHALDALRQPLEDGAIRVSRAHATVSFPARCLLVAAMNPCPCGSGTPERCRCSEPALRRYARRISGPLLDRFDLRVRVEALAPEELVDAPAGEPSAQVAERVARARAAARGRGVAANRELDLEALEHHTRLTPGAREVLDQALRSGRLSGRGMARLRAVALTLRDLGGADGTLDEATMQVALGLRAEVGIQLMAVA</sequence>